<protein>
    <recommendedName>
        <fullName evidence="6">Chaperonin GroEL</fullName>
        <ecNumber evidence="6">5.6.1.7</ecNumber>
    </recommendedName>
    <alternativeName>
        <fullName evidence="6">60 kDa chaperonin</fullName>
    </alternativeName>
    <alternativeName>
        <fullName evidence="6">Chaperonin-60</fullName>
        <shortName evidence="6">Cpn60</shortName>
    </alternativeName>
</protein>
<dbReference type="SUPFAM" id="SSF52029">
    <property type="entry name" value="GroEL apical domain-like"/>
    <property type="match status" value="1"/>
</dbReference>
<dbReference type="Gene3D" id="3.30.260.10">
    <property type="entry name" value="TCP-1-like chaperonin intermediate domain"/>
    <property type="match status" value="1"/>
</dbReference>
<keyword evidence="2 6" id="KW-0547">Nucleotide-binding</keyword>
<dbReference type="Pfam" id="PF00118">
    <property type="entry name" value="Cpn60_TCP1"/>
    <property type="match status" value="1"/>
</dbReference>
<dbReference type="Gene3D" id="3.50.7.10">
    <property type="entry name" value="GroEL"/>
    <property type="match status" value="1"/>
</dbReference>
<proteinExistence type="inferred from homology"/>
<comment type="function">
    <text evidence="6 8">Together with its co-chaperonin GroES, plays an essential role in assisting protein folding. The GroEL-GroES system forms a nano-cage that allows encapsulation of the non-native substrate proteins and provides a physical environment optimized to promote and accelerate protein folding.</text>
</comment>
<comment type="subunit">
    <text evidence="6 8">Forms a cylinder of 14 subunits composed of two heptameric rings stacked back-to-back. Interacts with the co-chaperonin GroES.</text>
</comment>
<dbReference type="Proteomes" id="UP001221597">
    <property type="component" value="Chromosome"/>
</dbReference>
<dbReference type="HAMAP" id="MF_00600">
    <property type="entry name" value="CH60"/>
    <property type="match status" value="1"/>
</dbReference>
<keyword evidence="11" id="KW-1185">Reference proteome</keyword>
<evidence type="ECO:0000256" key="3">
    <source>
        <dbReference type="ARBA" id="ARBA00022840"/>
    </source>
</evidence>
<dbReference type="RefSeq" id="WP_283077252.1">
    <property type="nucleotide sequence ID" value="NZ_CP121671.1"/>
</dbReference>
<reference evidence="10 11" key="1">
    <citation type="submission" date="2023-04" db="EMBL/GenBank/DDBJ databases">
        <title>Genome sequence of Halobacillus naozhouensis KACC 21980.</title>
        <authorList>
            <person name="Kim S."/>
            <person name="Heo J."/>
            <person name="Kwon S.-W."/>
        </authorList>
    </citation>
    <scope>NUCLEOTIDE SEQUENCE [LARGE SCALE GENOMIC DNA]</scope>
    <source>
        <strain evidence="10 11">KCTC 13234</strain>
    </source>
</reference>
<dbReference type="InterPro" id="IPR018370">
    <property type="entry name" value="Chaperonin_Cpn60_CS"/>
</dbReference>
<dbReference type="PRINTS" id="PR00298">
    <property type="entry name" value="CHAPERONIN60"/>
</dbReference>
<dbReference type="SUPFAM" id="SSF54849">
    <property type="entry name" value="GroEL-intermediate domain like"/>
    <property type="match status" value="1"/>
</dbReference>
<dbReference type="NCBIfam" id="NF009488">
    <property type="entry name" value="PRK12850.1"/>
    <property type="match status" value="1"/>
</dbReference>
<keyword evidence="3 6" id="KW-0067">ATP-binding</keyword>
<dbReference type="InterPro" id="IPR002423">
    <property type="entry name" value="Cpn60/GroEL/TCP-1"/>
</dbReference>
<evidence type="ECO:0000256" key="2">
    <source>
        <dbReference type="ARBA" id="ARBA00022741"/>
    </source>
</evidence>
<evidence type="ECO:0000256" key="5">
    <source>
        <dbReference type="ARBA" id="ARBA00023235"/>
    </source>
</evidence>
<dbReference type="PROSITE" id="PS00296">
    <property type="entry name" value="CHAPERONINS_CPN60"/>
    <property type="match status" value="1"/>
</dbReference>
<comment type="similarity">
    <text evidence="1 6 7">Belongs to the chaperonin (HSP60) family.</text>
</comment>
<comment type="subcellular location">
    <subcellularLocation>
        <location evidence="6">Cytoplasm</location>
    </subcellularLocation>
</comment>
<dbReference type="EC" id="5.6.1.7" evidence="6"/>
<comment type="caution">
    <text evidence="6">Lacks conserved residue(s) required for the propagation of feature annotation.</text>
</comment>
<dbReference type="InterPro" id="IPR027413">
    <property type="entry name" value="GROEL-like_equatorial_sf"/>
</dbReference>
<organism evidence="10 11">
    <name type="scientific">Halobacillus naozhouensis</name>
    <dbReference type="NCBI Taxonomy" id="554880"/>
    <lineage>
        <taxon>Bacteria</taxon>
        <taxon>Bacillati</taxon>
        <taxon>Bacillota</taxon>
        <taxon>Bacilli</taxon>
        <taxon>Bacillales</taxon>
        <taxon>Bacillaceae</taxon>
        <taxon>Halobacillus</taxon>
    </lineage>
</organism>
<dbReference type="InterPro" id="IPR001844">
    <property type="entry name" value="Cpn60/GroEL"/>
</dbReference>
<dbReference type="NCBIfam" id="NF000592">
    <property type="entry name" value="PRK00013.1"/>
    <property type="match status" value="1"/>
</dbReference>
<keyword evidence="4 6" id="KW-0143">Chaperone</keyword>
<dbReference type="SUPFAM" id="SSF48592">
    <property type="entry name" value="GroEL equatorial domain-like"/>
    <property type="match status" value="1"/>
</dbReference>
<feature type="binding site" evidence="6">
    <location>
        <position position="492"/>
    </location>
    <ligand>
        <name>ATP</name>
        <dbReference type="ChEBI" id="CHEBI:30616"/>
    </ligand>
</feature>
<evidence type="ECO:0000256" key="6">
    <source>
        <dbReference type="HAMAP-Rule" id="MF_00600"/>
    </source>
</evidence>
<feature type="binding site" evidence="6">
    <location>
        <begin position="29"/>
        <end position="32"/>
    </location>
    <ligand>
        <name>ATP</name>
        <dbReference type="ChEBI" id="CHEBI:30616"/>
    </ligand>
</feature>
<evidence type="ECO:0000256" key="4">
    <source>
        <dbReference type="ARBA" id="ARBA00023186"/>
    </source>
</evidence>
<sequence length="545" mass="57671">MAKEIKFSEDARRAMLRGVDTLADAVKVTLGPKGRNVVLDKKFGSPLITNDGVTIAKEIELEDHFENMGAQLVSEVASKTNDVAGDGTTTATVLAQAMIREGLKNVTSGANPVGIRRGIEKAVEVATEELRKISKPIEGRESISQVASISASDNEVGQLIAEAMERVGNDGVITIEESKGFNTELEVVEGMQFDRGYASPYMVTDQDKMEAVLEDPYILITDKKINNIQEVLPVLEQVVQQSKPLLLISEDVEGEALATLVVNKLRGTFNAVAVKAPGFGDRRKAMLEDIAVLTGGQVITEDLGLDLKNTTIDQLGRASKAVITKENTTIVEGNGNPEQIASRVAQVRAQAEESTSEFDKEKLQERLAKLAGGVAVIKVGAATETELKERKLRIEDALNSTRAAVEEGIVAGGGTALVNIVKSVEGLGLQDDEATGGSIVLRALEEPVRQIVHNAGLEGSIIVERLKGEAVGTGFNAATGEWVNMVESGIVDPTKVTRSALQNAASVAAMFLTTEAVVADHPEEDNGGGGGMPDMGGMGGMGGMM</sequence>
<evidence type="ECO:0000256" key="8">
    <source>
        <dbReference type="RuleBase" id="RU000419"/>
    </source>
</evidence>
<dbReference type="Gene3D" id="1.10.560.10">
    <property type="entry name" value="GroEL-like equatorial domain"/>
    <property type="match status" value="1"/>
</dbReference>
<evidence type="ECO:0000313" key="10">
    <source>
        <dbReference type="EMBL" id="WFT75287.1"/>
    </source>
</evidence>
<evidence type="ECO:0000256" key="7">
    <source>
        <dbReference type="RuleBase" id="RU000418"/>
    </source>
</evidence>
<feature type="binding site" evidence="6">
    <location>
        <begin position="476"/>
        <end position="478"/>
    </location>
    <ligand>
        <name>ATP</name>
        <dbReference type="ChEBI" id="CHEBI:30616"/>
    </ligand>
</feature>
<keyword evidence="6" id="KW-0963">Cytoplasm</keyword>
<evidence type="ECO:0000256" key="9">
    <source>
        <dbReference type="SAM" id="MobiDB-lite"/>
    </source>
</evidence>
<feature type="compositionally biased region" description="Gly residues" evidence="9">
    <location>
        <begin position="527"/>
        <end position="545"/>
    </location>
</feature>
<dbReference type="NCBIfam" id="TIGR02348">
    <property type="entry name" value="GroEL"/>
    <property type="match status" value="1"/>
</dbReference>
<dbReference type="InterPro" id="IPR027410">
    <property type="entry name" value="TCP-1-like_intermed_sf"/>
</dbReference>
<dbReference type="CDD" id="cd03344">
    <property type="entry name" value="GroEL"/>
    <property type="match status" value="1"/>
</dbReference>
<dbReference type="PANTHER" id="PTHR45633">
    <property type="entry name" value="60 KDA HEAT SHOCK PROTEIN, MITOCHONDRIAL"/>
    <property type="match status" value="1"/>
</dbReference>
<dbReference type="NCBIfam" id="NF009487">
    <property type="entry name" value="PRK12849.1"/>
    <property type="match status" value="1"/>
</dbReference>
<feature type="binding site" evidence="6">
    <location>
        <position position="413"/>
    </location>
    <ligand>
        <name>ATP</name>
        <dbReference type="ChEBI" id="CHEBI:30616"/>
    </ligand>
</feature>
<dbReference type="EMBL" id="CP121671">
    <property type="protein sequence ID" value="WFT75287.1"/>
    <property type="molecule type" value="Genomic_DNA"/>
</dbReference>
<name>A0ABY8IYF5_9BACI</name>
<evidence type="ECO:0000256" key="1">
    <source>
        <dbReference type="ARBA" id="ARBA00006607"/>
    </source>
</evidence>
<dbReference type="NCBIfam" id="NF009489">
    <property type="entry name" value="PRK12851.1"/>
    <property type="match status" value="1"/>
</dbReference>
<feature type="binding site" evidence="6">
    <location>
        <begin position="86"/>
        <end position="90"/>
    </location>
    <ligand>
        <name>ATP</name>
        <dbReference type="ChEBI" id="CHEBI:30616"/>
    </ligand>
</feature>
<feature type="region of interest" description="Disordered" evidence="9">
    <location>
        <begin position="521"/>
        <end position="545"/>
    </location>
</feature>
<evidence type="ECO:0000313" key="11">
    <source>
        <dbReference type="Proteomes" id="UP001221597"/>
    </source>
</evidence>
<gene>
    <name evidence="6 10" type="primary">groL</name>
    <name evidence="6" type="synonym">groEL</name>
    <name evidence="10" type="ORF">P9989_02500</name>
</gene>
<dbReference type="InterPro" id="IPR027409">
    <property type="entry name" value="GroEL-like_apical_dom_sf"/>
</dbReference>
<keyword evidence="5 6" id="KW-0413">Isomerase</keyword>
<accession>A0ABY8IYF5</accession>